<dbReference type="InterPro" id="IPR009057">
    <property type="entry name" value="Homeodomain-like_sf"/>
</dbReference>
<proteinExistence type="predicted"/>
<evidence type="ECO:0000256" key="2">
    <source>
        <dbReference type="ARBA" id="ARBA00023125"/>
    </source>
</evidence>
<keyword evidence="3" id="KW-0804">Transcription</keyword>
<reference evidence="5 6" key="1">
    <citation type="submission" date="2024-09" db="EMBL/GenBank/DDBJ databases">
        <authorList>
            <person name="Sun Q."/>
            <person name="Mori K."/>
        </authorList>
    </citation>
    <scope>NUCLEOTIDE SEQUENCE [LARGE SCALE GENOMIC DNA]</scope>
    <source>
        <strain evidence="5 6">CCM 7904</strain>
    </source>
</reference>
<sequence>MPEALTVRTTPASRRITPRRAGLRLVPLPAFGWTGTDPQAQPRTRTEHTLIWVTEGRMLLRFPRQSVVLGPGDVRYIPAGTAFAARTDLGTDGYVLTLSPSLTIQVDPPMPAAAFSGSIGHASDAMLVNLRELAEEAARAPEGKALTCQLSLLSLRLSRLDPEQDHHSSGHAPVPDRPLVDRFLALAATELGDGRTLADMAQDLGTTLTHLDRACAETRSQRAIDVLNDLRLERAAELLCHTDRPMARLALDLGYVSHAHFTRAFVAATGRTPEAYRSQMRE</sequence>
<dbReference type="RefSeq" id="WP_265507082.1">
    <property type="nucleotide sequence ID" value="NZ_JAOTBE010000023.1"/>
</dbReference>
<dbReference type="Gene3D" id="1.10.10.60">
    <property type="entry name" value="Homeodomain-like"/>
    <property type="match status" value="1"/>
</dbReference>
<keyword evidence="6" id="KW-1185">Reference proteome</keyword>
<protein>
    <submittedName>
        <fullName evidence="5">AraC family transcriptional regulator</fullName>
    </submittedName>
</protein>
<dbReference type="PROSITE" id="PS00041">
    <property type="entry name" value="HTH_ARAC_FAMILY_1"/>
    <property type="match status" value="1"/>
</dbReference>
<dbReference type="Pfam" id="PF12833">
    <property type="entry name" value="HTH_18"/>
    <property type="match status" value="1"/>
</dbReference>
<dbReference type="InterPro" id="IPR014710">
    <property type="entry name" value="RmlC-like_jellyroll"/>
</dbReference>
<evidence type="ECO:0000313" key="6">
    <source>
        <dbReference type="Proteomes" id="UP001589795"/>
    </source>
</evidence>
<accession>A0ABV6CP82</accession>
<feature type="domain" description="HTH araC/xylS-type" evidence="4">
    <location>
        <begin position="181"/>
        <end position="279"/>
    </location>
</feature>
<keyword evidence="1" id="KW-0805">Transcription regulation</keyword>
<dbReference type="PANTHER" id="PTHR11019:SF159">
    <property type="entry name" value="TRANSCRIPTIONAL REGULATOR-RELATED"/>
    <property type="match status" value="1"/>
</dbReference>
<dbReference type="SUPFAM" id="SSF51182">
    <property type="entry name" value="RmlC-like cupins"/>
    <property type="match status" value="1"/>
</dbReference>
<gene>
    <name evidence="5" type="ORF">ACFFIZ_19990</name>
</gene>
<evidence type="ECO:0000256" key="3">
    <source>
        <dbReference type="ARBA" id="ARBA00023163"/>
    </source>
</evidence>
<dbReference type="PANTHER" id="PTHR11019">
    <property type="entry name" value="HTH-TYPE TRANSCRIPTIONAL REGULATOR NIMR"/>
    <property type="match status" value="1"/>
</dbReference>
<evidence type="ECO:0000259" key="4">
    <source>
        <dbReference type="PROSITE" id="PS01124"/>
    </source>
</evidence>
<dbReference type="SUPFAM" id="SSF46689">
    <property type="entry name" value="Homeodomain-like"/>
    <property type="match status" value="1"/>
</dbReference>
<evidence type="ECO:0000256" key="1">
    <source>
        <dbReference type="ARBA" id="ARBA00023015"/>
    </source>
</evidence>
<dbReference type="PROSITE" id="PS01124">
    <property type="entry name" value="HTH_ARAC_FAMILY_2"/>
    <property type="match status" value="1"/>
</dbReference>
<dbReference type="InterPro" id="IPR011051">
    <property type="entry name" value="RmlC_Cupin_sf"/>
</dbReference>
<name>A0ABV6CP82_9RHOB</name>
<keyword evidence="2" id="KW-0238">DNA-binding</keyword>
<dbReference type="Gene3D" id="2.60.120.10">
    <property type="entry name" value="Jelly Rolls"/>
    <property type="match status" value="1"/>
</dbReference>
<dbReference type="Proteomes" id="UP001589795">
    <property type="component" value="Unassembled WGS sequence"/>
</dbReference>
<dbReference type="SMART" id="SM00342">
    <property type="entry name" value="HTH_ARAC"/>
    <property type="match status" value="1"/>
</dbReference>
<comment type="caution">
    <text evidence="5">The sequence shown here is derived from an EMBL/GenBank/DDBJ whole genome shotgun (WGS) entry which is preliminary data.</text>
</comment>
<organism evidence="5 6">
    <name type="scientific">Paracoccus rhizosphaerae</name>
    <dbReference type="NCBI Taxonomy" id="1133347"/>
    <lineage>
        <taxon>Bacteria</taxon>
        <taxon>Pseudomonadati</taxon>
        <taxon>Pseudomonadota</taxon>
        <taxon>Alphaproteobacteria</taxon>
        <taxon>Rhodobacterales</taxon>
        <taxon>Paracoccaceae</taxon>
        <taxon>Paracoccus</taxon>
    </lineage>
</organism>
<dbReference type="InterPro" id="IPR018062">
    <property type="entry name" value="HTH_AraC-typ_CS"/>
</dbReference>
<evidence type="ECO:0000313" key="5">
    <source>
        <dbReference type="EMBL" id="MFC0202525.1"/>
    </source>
</evidence>
<dbReference type="EMBL" id="JBHLWQ010000192">
    <property type="protein sequence ID" value="MFC0202525.1"/>
    <property type="molecule type" value="Genomic_DNA"/>
</dbReference>
<dbReference type="InterPro" id="IPR018060">
    <property type="entry name" value="HTH_AraC"/>
</dbReference>